<protein>
    <recommendedName>
        <fullName evidence="3">5-methylcytosine-specific restriction enzyme subunit McrC</fullName>
    </recommendedName>
</protein>
<dbReference type="GeneID" id="89288668"/>
<sequence length="456" mass="51193">MKPRRRRGLPPYTDYLVSRCASLYLLFPRTSLYSMSAGRPGYVDTVVSLLAAHYILVYAARAARSLVVEMHRVLSSTEVAESYSPAGYLDVAASARSLMRLGPPVWRRVKRGPAPVDRLCLCGLFARILSAAEKLSENTGRVYDHMRSVYGVDVEGSRPLRRLRRRAERAREDLARMALRECGRLAAAGTSVCRDAFTRRGGRLSRYFNILVDIVASLEKAVEEGRVDLDIRARGAEAGQAARKLALRMAVERLYELYTLYIVLRALSRLGEVRSEDSTILVEFGKGIRVFYNSRPKAGDKPLSRVALGESDHLDDGDLERLSGIPDITLVINNRVKVVIEVKHSYNIGYLALARFKTIAYIHEYDADAGILVYPGLSHTRKRGQARGMLDEEYEATRTVLERAETRGHATIRLRDNASLYIMPLIPEEKREQDNVDKMYKVLNSIIREADASGLA</sequence>
<evidence type="ECO:0000313" key="1">
    <source>
        <dbReference type="EMBL" id="BES81073.1"/>
    </source>
</evidence>
<dbReference type="RefSeq" id="WP_338251848.1">
    <property type="nucleotide sequence ID" value="NZ_AP028907.1"/>
</dbReference>
<proteinExistence type="predicted"/>
<reference evidence="1 2" key="1">
    <citation type="submission" date="2023-09" db="EMBL/GenBank/DDBJ databases">
        <title>Pyrofollis japonicus gen. nov. sp. nov., a novel member of the family Pyrodictiaceae isolated from the Iheya North hydrothermal field.</title>
        <authorList>
            <person name="Miyazaki U."/>
            <person name="Sanari M."/>
            <person name="Tame A."/>
            <person name="Kitajima M."/>
            <person name="Okamoto A."/>
            <person name="Sawayama S."/>
            <person name="Miyazaki J."/>
            <person name="Takai K."/>
            <person name="Nakagawa S."/>
        </authorList>
    </citation>
    <scope>NUCLEOTIDE SEQUENCE [LARGE SCALE GENOMIC DNA]</scope>
    <source>
        <strain evidence="1 2">AV2</strain>
    </source>
</reference>
<organism evidence="1 2">
    <name type="scientific">Pyrodictium abyssi</name>
    <dbReference type="NCBI Taxonomy" id="54256"/>
    <lineage>
        <taxon>Archaea</taxon>
        <taxon>Thermoproteota</taxon>
        <taxon>Thermoprotei</taxon>
        <taxon>Desulfurococcales</taxon>
        <taxon>Pyrodictiaceae</taxon>
        <taxon>Pyrodictium</taxon>
    </lineage>
</organism>
<dbReference type="Proteomes" id="UP001341135">
    <property type="component" value="Chromosome"/>
</dbReference>
<keyword evidence="2" id="KW-1185">Reference proteome</keyword>
<evidence type="ECO:0008006" key="3">
    <source>
        <dbReference type="Google" id="ProtNLM"/>
    </source>
</evidence>
<dbReference type="EMBL" id="AP028907">
    <property type="protein sequence ID" value="BES81073.1"/>
    <property type="molecule type" value="Genomic_DNA"/>
</dbReference>
<evidence type="ECO:0000313" key="2">
    <source>
        <dbReference type="Proteomes" id="UP001341135"/>
    </source>
</evidence>
<accession>A0ABM8IY30</accession>
<name>A0ABM8IY30_9CREN</name>
<gene>
    <name evidence="1" type="ORF">PABY_06400</name>
</gene>